<evidence type="ECO:0000313" key="3">
    <source>
        <dbReference type="Proteomes" id="UP000824998"/>
    </source>
</evidence>
<feature type="signal peptide" evidence="1">
    <location>
        <begin position="1"/>
        <end position="23"/>
    </location>
</feature>
<keyword evidence="3" id="KW-1185">Reference proteome</keyword>
<organism evidence="2 3">
    <name type="scientific">Amylocarpus encephaloides</name>
    <dbReference type="NCBI Taxonomy" id="45428"/>
    <lineage>
        <taxon>Eukaryota</taxon>
        <taxon>Fungi</taxon>
        <taxon>Dikarya</taxon>
        <taxon>Ascomycota</taxon>
        <taxon>Pezizomycotina</taxon>
        <taxon>Leotiomycetes</taxon>
        <taxon>Helotiales</taxon>
        <taxon>Helotiales incertae sedis</taxon>
        <taxon>Amylocarpus</taxon>
    </lineage>
</organism>
<gene>
    <name evidence="2" type="ORF">BJ875DRAFT_481242</name>
</gene>
<accession>A0A9P8C853</accession>
<reference evidence="2" key="1">
    <citation type="journal article" date="2021" name="IMA Fungus">
        <title>Genomic characterization of three marine fungi, including Emericellopsis atlantica sp. nov. with signatures of a generalist lifestyle and marine biomass degradation.</title>
        <authorList>
            <person name="Hagestad O.C."/>
            <person name="Hou L."/>
            <person name="Andersen J.H."/>
            <person name="Hansen E.H."/>
            <person name="Altermark B."/>
            <person name="Li C."/>
            <person name="Kuhnert E."/>
            <person name="Cox R.J."/>
            <person name="Crous P.W."/>
            <person name="Spatafora J.W."/>
            <person name="Lail K."/>
            <person name="Amirebrahimi M."/>
            <person name="Lipzen A."/>
            <person name="Pangilinan J."/>
            <person name="Andreopoulos W."/>
            <person name="Hayes R.D."/>
            <person name="Ng V."/>
            <person name="Grigoriev I.V."/>
            <person name="Jackson S.A."/>
            <person name="Sutton T.D.S."/>
            <person name="Dobson A.D.W."/>
            <person name="Rama T."/>
        </authorList>
    </citation>
    <scope>NUCLEOTIDE SEQUENCE</scope>
    <source>
        <strain evidence="2">TRa018bII</strain>
    </source>
</reference>
<dbReference type="OrthoDB" id="3553653at2759"/>
<dbReference type="AlphaFoldDB" id="A0A9P8C853"/>
<dbReference type="EMBL" id="MU251385">
    <property type="protein sequence ID" value="KAG9237493.1"/>
    <property type="molecule type" value="Genomic_DNA"/>
</dbReference>
<dbReference type="Pfam" id="PF18647">
    <property type="entry name" value="Fungal_lectin_2"/>
    <property type="match status" value="1"/>
</dbReference>
<dbReference type="Proteomes" id="UP000824998">
    <property type="component" value="Unassembled WGS sequence"/>
</dbReference>
<feature type="chain" id="PRO_5040480846" description="Ecp2 effector protein domain-containing protein" evidence="1">
    <location>
        <begin position="24"/>
        <end position="148"/>
    </location>
</feature>
<proteinExistence type="predicted"/>
<evidence type="ECO:0000313" key="2">
    <source>
        <dbReference type="EMBL" id="KAG9237493.1"/>
    </source>
</evidence>
<evidence type="ECO:0000256" key="1">
    <source>
        <dbReference type="SAM" id="SignalP"/>
    </source>
</evidence>
<evidence type="ECO:0008006" key="4">
    <source>
        <dbReference type="Google" id="ProtNLM"/>
    </source>
</evidence>
<comment type="caution">
    <text evidence="2">The sequence shown here is derived from an EMBL/GenBank/DDBJ whole genome shotgun (WGS) entry which is preliminary data.</text>
</comment>
<keyword evidence="1" id="KW-0732">Signal</keyword>
<protein>
    <recommendedName>
        <fullName evidence="4">Ecp2 effector protein domain-containing protein</fullName>
    </recommendedName>
</protein>
<sequence length="148" mass="15728">MPSISRPIATAFTFAIAFSMAIAAPVPIDATPSPFTDTPCNVARGPLYMPSRDIASADADDFCKQGLAEARYNANDPNEVVFRVTNSNDPLLGANAAPNCASAFGELIDSCNGNDPVYNPSNFKYGGSKTIDGWFYEMVPQANNPPVN</sequence>
<name>A0A9P8C853_9HELO</name>